<gene>
    <name evidence="8" type="ORF">TBRA_LOCUS10119</name>
</gene>
<dbReference type="GO" id="GO:0005829">
    <property type="term" value="C:cytosol"/>
    <property type="evidence" value="ECO:0007669"/>
    <property type="project" value="TreeGrafter"/>
</dbReference>
<feature type="compositionally biased region" description="Polar residues" evidence="4">
    <location>
        <begin position="573"/>
        <end position="599"/>
    </location>
</feature>
<feature type="domain" description="SH2" evidence="5">
    <location>
        <begin position="167"/>
        <end position="260"/>
    </location>
</feature>
<dbReference type="Pfam" id="PF02204">
    <property type="entry name" value="VPS9"/>
    <property type="match status" value="1"/>
</dbReference>
<proteinExistence type="inferred from homology"/>
<dbReference type="SUPFAM" id="SSF109993">
    <property type="entry name" value="VPS9 domain"/>
    <property type="match status" value="1"/>
</dbReference>
<dbReference type="PROSITE" id="PS51205">
    <property type="entry name" value="VPS9"/>
    <property type="match status" value="1"/>
</dbReference>
<feature type="region of interest" description="Disordered" evidence="4">
    <location>
        <begin position="729"/>
        <end position="751"/>
    </location>
</feature>
<dbReference type="GO" id="GO:0016192">
    <property type="term" value="P:vesicle-mediated transport"/>
    <property type="evidence" value="ECO:0007669"/>
    <property type="project" value="InterPro"/>
</dbReference>
<evidence type="ECO:0008006" key="10">
    <source>
        <dbReference type="Google" id="ProtNLM"/>
    </source>
</evidence>
<dbReference type="InterPro" id="IPR045046">
    <property type="entry name" value="Vps9-like"/>
</dbReference>
<dbReference type="Gene3D" id="1.20.1050.80">
    <property type="entry name" value="VPS9 domain"/>
    <property type="match status" value="1"/>
</dbReference>
<feature type="compositionally biased region" description="Basic and acidic residues" evidence="4">
    <location>
        <begin position="610"/>
        <end position="625"/>
    </location>
</feature>
<feature type="compositionally biased region" description="Low complexity" evidence="4">
    <location>
        <begin position="295"/>
        <end position="316"/>
    </location>
</feature>
<dbReference type="InterPro" id="IPR003123">
    <property type="entry name" value="VPS9"/>
</dbReference>
<feature type="compositionally biased region" description="Low complexity" evidence="4">
    <location>
        <begin position="117"/>
        <end position="126"/>
    </location>
</feature>
<dbReference type="PROSITE" id="PS50200">
    <property type="entry name" value="RA"/>
    <property type="match status" value="1"/>
</dbReference>
<accession>A0A6H5IU85</accession>
<dbReference type="InterPro" id="IPR000980">
    <property type="entry name" value="SH2"/>
</dbReference>
<name>A0A6H5IU85_9HYME</name>
<feature type="region of interest" description="Disordered" evidence="4">
    <location>
        <begin position="425"/>
        <end position="457"/>
    </location>
</feature>
<sequence>MCIIRKIFNWKTLCFYNRPLNGRSHVIHNARATFNKKTCENDSPLNSRPTAISLSAPAIIVIILYPSQIAYNLFSFVLYPRISLFKPNPTPWVFFFTTDSPAAFTLQLKSPSDGSLSSAGSNLSAGVDGSSGESATEDDSEGNGVDGGEPACSITLIERLIRSHPIWFLPGIQRAGAFHLLQGKEEGNFVVRQSSQSDTMALSVRLPAGKGPYIEHYLIQANKGKLSLETSENRFDNIPSLIAHYSQCCDELPVQLTLPRAMREAKNRQQLSSLALLGQEFWRYPMANPKGPLDSTGSSNTSSLGSFRAGKNNNNNGSSTPSTESIILNLTPISSKDSATMSPASNHSTTSTFNPALPRQPRPTPPNTLNLTTFNEPMNRRPLPKLSPNDKLCQRLISPNLVQSLVQRSPSPLVHNVDANVLSPGSVGSDSFGHNNSSSSSGSGSSNNSHSNASSATSNFHRNIASSFHKMSSPTIVQTPGGQMKSPPPPPPPRWAKPTQQQQQQHKSSSFIATTTINVNQSDDQSTPSESNTPSLMSPQSASNKSLASNKSSSAHSSGHSPLTPNLSSSSSTKHATSNGSGRQSHILSPNTPSPGATKSSSSSSRRRKEQRDARKNSQHYRESDILDSYYRSSPADKASDYEDIWNSTDQSNPPTWSTKEAISKSYNEENSSKIKSETKDKLLTPVGKVRNLEQGSDKLIIRNDKVNANEKMSYKEITSPEFSSFKPLQESKISHESTPTPDDNNAIGKRPDLLSRVCSANSLNSPTCLTPPRNKFGLAVLTRSENNSPMAPELKQASPFYAEPADAIPRPTLGQVTRRRPKPLNSVASKFRHSEPGWLQTQLSMNCNLGNNGLHPIDWDDSEEAEDKTPLISSSVDNLAKRLSGKDQKKCLPCQAKPVQPPRIKHKIFSDTSWAVDSSWEFIDLLSSTSLVFFRPPLSEKLTLKKENIFRNIGNWFQNLYTKLKSPPKFRAITNRDHSDAGAAVRSYAFQLAADSTTTFSQNIENFIKCTREGKEESPHVVMRNMRQFMSGMKNYLVKHGEREFEKEVEKERLKLKANEFLNLDAILEDVMIRLVVRPLREHVYDLFVKHYAENGSLKTLAENLRQAQNQSLHDLGASPKILPPSAESLDNILKYFEKLQYVDSPLEKLDYLLDAIYAIHNAVKHANAGRSVTLAADDLLPIVVWVLIQGKIFDAEIEAEFMWGLIHQSLLTGEGGYYLTTFSSAVQFLKTFKPSQGTTSSFNPGCGVPDCSCVLKVLVPDELHGSLITRTLPARPNMNTRDVCRILAHQMRCTNPQDYGLFKLSFGEDTLLWDHQRPQDLTDCMLVYKRIDAKIAWPRATDVNQCKITDS</sequence>
<reference evidence="8 9" key="1">
    <citation type="submission" date="2020-02" db="EMBL/GenBank/DDBJ databases">
        <authorList>
            <person name="Ferguson B K."/>
        </authorList>
    </citation>
    <scope>NUCLEOTIDE SEQUENCE [LARGE SCALE GENOMIC DNA]</scope>
</reference>
<dbReference type="InterPro" id="IPR036860">
    <property type="entry name" value="SH2_dom_sf"/>
</dbReference>
<dbReference type="SMART" id="SM00252">
    <property type="entry name" value="SH2"/>
    <property type="match status" value="1"/>
</dbReference>
<dbReference type="GO" id="GO:0030139">
    <property type="term" value="C:endocytic vesicle"/>
    <property type="evidence" value="ECO:0007669"/>
    <property type="project" value="TreeGrafter"/>
</dbReference>
<dbReference type="Gene3D" id="3.30.505.10">
    <property type="entry name" value="SH2 domain"/>
    <property type="match status" value="1"/>
</dbReference>
<feature type="compositionally biased region" description="Pro residues" evidence="4">
    <location>
        <begin position="486"/>
        <end position="495"/>
    </location>
</feature>
<dbReference type="GO" id="GO:0005096">
    <property type="term" value="F:GTPase activator activity"/>
    <property type="evidence" value="ECO:0007669"/>
    <property type="project" value="UniProtKB-KW"/>
</dbReference>
<feature type="region of interest" description="Disordered" evidence="4">
    <location>
        <begin position="288"/>
        <end position="391"/>
    </location>
</feature>
<evidence type="ECO:0000256" key="4">
    <source>
        <dbReference type="SAM" id="MobiDB-lite"/>
    </source>
</evidence>
<evidence type="ECO:0000256" key="3">
    <source>
        <dbReference type="PROSITE-ProRule" id="PRU00191"/>
    </source>
</evidence>
<evidence type="ECO:0000259" key="7">
    <source>
        <dbReference type="PROSITE" id="PS51205"/>
    </source>
</evidence>
<keyword evidence="2" id="KW-0343">GTPase activation</keyword>
<evidence type="ECO:0000256" key="2">
    <source>
        <dbReference type="ARBA" id="ARBA00022468"/>
    </source>
</evidence>
<evidence type="ECO:0000313" key="9">
    <source>
        <dbReference type="Proteomes" id="UP000479190"/>
    </source>
</evidence>
<evidence type="ECO:0000256" key="1">
    <source>
        <dbReference type="ARBA" id="ARBA00006919"/>
    </source>
</evidence>
<feature type="compositionally biased region" description="Low complexity" evidence="4">
    <location>
        <begin position="428"/>
        <end position="457"/>
    </location>
</feature>
<feature type="region of interest" description="Disordered" evidence="4">
    <location>
        <begin position="117"/>
        <end position="148"/>
    </location>
</feature>
<organism evidence="8 9">
    <name type="scientific">Trichogramma brassicae</name>
    <dbReference type="NCBI Taxonomy" id="86971"/>
    <lineage>
        <taxon>Eukaryota</taxon>
        <taxon>Metazoa</taxon>
        <taxon>Ecdysozoa</taxon>
        <taxon>Arthropoda</taxon>
        <taxon>Hexapoda</taxon>
        <taxon>Insecta</taxon>
        <taxon>Pterygota</taxon>
        <taxon>Neoptera</taxon>
        <taxon>Endopterygota</taxon>
        <taxon>Hymenoptera</taxon>
        <taxon>Apocrita</taxon>
        <taxon>Proctotrupomorpha</taxon>
        <taxon>Chalcidoidea</taxon>
        <taxon>Trichogrammatidae</taxon>
        <taxon>Trichogramma</taxon>
    </lineage>
</organism>
<keyword evidence="9" id="KW-1185">Reference proteome</keyword>
<feature type="domain" description="VPS9" evidence="7">
    <location>
        <begin position="1093"/>
        <end position="1240"/>
    </location>
</feature>
<comment type="similarity">
    <text evidence="1">Belongs to the RIN (Ras interaction/interference) family.</text>
</comment>
<evidence type="ECO:0000259" key="5">
    <source>
        <dbReference type="PROSITE" id="PS50001"/>
    </source>
</evidence>
<dbReference type="CDD" id="cd01776">
    <property type="entry name" value="RA_Rin"/>
    <property type="match status" value="1"/>
</dbReference>
<dbReference type="Pfam" id="PF23268">
    <property type="entry name" value="RIN1"/>
    <property type="match status" value="1"/>
</dbReference>
<dbReference type="Proteomes" id="UP000479190">
    <property type="component" value="Unassembled WGS sequence"/>
</dbReference>
<dbReference type="SUPFAM" id="SSF55550">
    <property type="entry name" value="SH2 domain"/>
    <property type="match status" value="1"/>
</dbReference>
<protein>
    <recommendedName>
        <fullName evidence="10">Protein sprint</fullName>
    </recommendedName>
</protein>
<feature type="compositionally biased region" description="Low complexity" evidence="4">
    <location>
        <begin position="541"/>
        <end position="572"/>
    </location>
</feature>
<feature type="region of interest" description="Disordered" evidence="4">
    <location>
        <begin position="473"/>
        <end position="632"/>
    </location>
</feature>
<evidence type="ECO:0000259" key="6">
    <source>
        <dbReference type="PROSITE" id="PS50200"/>
    </source>
</evidence>
<dbReference type="PROSITE" id="PS50001">
    <property type="entry name" value="SH2"/>
    <property type="match status" value="1"/>
</dbReference>
<feature type="compositionally biased region" description="Polar residues" evidence="4">
    <location>
        <begin position="317"/>
        <end position="353"/>
    </location>
</feature>
<keyword evidence="3" id="KW-0727">SH2 domain</keyword>
<dbReference type="GO" id="GO:0007165">
    <property type="term" value="P:signal transduction"/>
    <property type="evidence" value="ECO:0007669"/>
    <property type="project" value="InterPro"/>
</dbReference>
<feature type="compositionally biased region" description="Low complexity" evidence="4">
    <location>
        <begin position="367"/>
        <end position="377"/>
    </location>
</feature>
<evidence type="ECO:0000313" key="8">
    <source>
        <dbReference type="EMBL" id="CAB0038333.1"/>
    </source>
</evidence>
<dbReference type="OrthoDB" id="21085at2759"/>
<dbReference type="InterPro" id="IPR037191">
    <property type="entry name" value="VPS9_dom_sf"/>
</dbReference>
<dbReference type="GO" id="GO:0005085">
    <property type="term" value="F:guanyl-nucleotide exchange factor activity"/>
    <property type="evidence" value="ECO:0007669"/>
    <property type="project" value="InterPro"/>
</dbReference>
<dbReference type="GO" id="GO:0031267">
    <property type="term" value="F:small GTPase binding"/>
    <property type="evidence" value="ECO:0007669"/>
    <property type="project" value="TreeGrafter"/>
</dbReference>
<dbReference type="PANTHER" id="PTHR23101">
    <property type="entry name" value="RAB GDP/GTP EXCHANGE FACTOR"/>
    <property type="match status" value="1"/>
</dbReference>
<dbReference type="SMART" id="SM00167">
    <property type="entry name" value="VPS9"/>
    <property type="match status" value="1"/>
</dbReference>
<feature type="domain" description="Ras-associating" evidence="6">
    <location>
        <begin position="1253"/>
        <end position="1335"/>
    </location>
</feature>
<dbReference type="Pfam" id="PF00017">
    <property type="entry name" value="SH2"/>
    <property type="match status" value="1"/>
</dbReference>
<dbReference type="PANTHER" id="PTHR23101:SF104">
    <property type="entry name" value="PROTEIN SPRINT"/>
    <property type="match status" value="1"/>
</dbReference>
<dbReference type="EMBL" id="CADCXV010000905">
    <property type="protein sequence ID" value="CAB0038333.1"/>
    <property type="molecule type" value="Genomic_DNA"/>
</dbReference>
<feature type="compositionally biased region" description="Polar residues" evidence="4">
    <location>
        <begin position="506"/>
        <end position="540"/>
    </location>
</feature>
<dbReference type="InterPro" id="IPR000159">
    <property type="entry name" value="RA_dom"/>
</dbReference>